<protein>
    <submittedName>
        <fullName evidence="3">Uncharacterized protein</fullName>
    </submittedName>
</protein>
<accession>A0A964E5W7</accession>
<proteinExistence type="predicted"/>
<evidence type="ECO:0000256" key="1">
    <source>
        <dbReference type="SAM" id="Coils"/>
    </source>
</evidence>
<dbReference type="RefSeq" id="WP_227309632.1">
    <property type="nucleotide sequence ID" value="NZ_JAESVA010000010.1"/>
</dbReference>
<feature type="region of interest" description="Disordered" evidence="2">
    <location>
        <begin position="138"/>
        <end position="185"/>
    </location>
</feature>
<evidence type="ECO:0000313" key="4">
    <source>
        <dbReference type="Proteomes" id="UP000721844"/>
    </source>
</evidence>
<feature type="compositionally biased region" description="Low complexity" evidence="2">
    <location>
        <begin position="57"/>
        <end position="74"/>
    </location>
</feature>
<organism evidence="3 4">
    <name type="scientific">Acidisoma cellulosilyticum</name>
    <dbReference type="NCBI Taxonomy" id="2802395"/>
    <lineage>
        <taxon>Bacteria</taxon>
        <taxon>Pseudomonadati</taxon>
        <taxon>Pseudomonadota</taxon>
        <taxon>Alphaproteobacteria</taxon>
        <taxon>Acetobacterales</taxon>
        <taxon>Acidocellaceae</taxon>
        <taxon>Acidisoma</taxon>
    </lineage>
</organism>
<reference evidence="3 4" key="1">
    <citation type="journal article" date="2021" name="Microorganisms">
        <title>Acidisoma silvae sp. nov. and Acidisomacellulosilytica sp. nov., Two Acidophilic Bacteria Isolated from Decaying Wood, Hydrolyzing Cellulose and Producing Poly-3-hydroxybutyrate.</title>
        <authorList>
            <person name="Mieszkin S."/>
            <person name="Pouder E."/>
            <person name="Uroz S."/>
            <person name="Simon-Colin C."/>
            <person name="Alain K."/>
        </authorList>
    </citation>
    <scope>NUCLEOTIDE SEQUENCE [LARGE SCALE GENOMIC DNA]</scope>
    <source>
        <strain evidence="3 4">HW T5.17</strain>
    </source>
</reference>
<sequence length="194" mass="20344">MARLAKANTIGKPTPIGRTPGRPAGAKTGVGNKAASISAKRTVAATEAPERRKPGRPAKTAAPALPQAAKATKLVARSPAVPPAPKVSKDELRAQVERLEQLVANLRAKSREANKAAKAATARISELEAQVVQLEKKAAASVPVSARQVQAKKPPRAKRQRREIDPGDAVPPGVAVQEPAPLDEEAEITLKNLE</sequence>
<gene>
    <name evidence="3" type="ORF">ACELLULO517_22190</name>
</gene>
<comment type="caution">
    <text evidence="3">The sequence shown here is derived from an EMBL/GenBank/DDBJ whole genome shotgun (WGS) entry which is preliminary data.</text>
</comment>
<name>A0A964E5W7_9PROT</name>
<dbReference type="Proteomes" id="UP000721844">
    <property type="component" value="Unassembled WGS sequence"/>
</dbReference>
<evidence type="ECO:0000256" key="2">
    <source>
        <dbReference type="SAM" id="MobiDB-lite"/>
    </source>
</evidence>
<feature type="coiled-coil region" evidence="1">
    <location>
        <begin position="89"/>
        <end position="137"/>
    </location>
</feature>
<keyword evidence="1" id="KW-0175">Coiled coil</keyword>
<feature type="region of interest" description="Disordered" evidence="2">
    <location>
        <begin position="1"/>
        <end position="89"/>
    </location>
</feature>
<dbReference type="AlphaFoldDB" id="A0A964E5W7"/>
<dbReference type="EMBL" id="JAESVA010000010">
    <property type="protein sequence ID" value="MCB8882974.1"/>
    <property type="molecule type" value="Genomic_DNA"/>
</dbReference>
<keyword evidence="4" id="KW-1185">Reference proteome</keyword>
<evidence type="ECO:0000313" key="3">
    <source>
        <dbReference type="EMBL" id="MCB8882974.1"/>
    </source>
</evidence>